<keyword evidence="6" id="KW-0547">Nucleotide-binding</keyword>
<dbReference type="GO" id="GO:0005524">
    <property type="term" value="F:ATP binding"/>
    <property type="evidence" value="ECO:0007669"/>
    <property type="project" value="UniProtKB-KW"/>
</dbReference>
<feature type="domain" description="tRNA nucleotidyltransferase/poly(A) polymerase RNA and SrmB- binding" evidence="13">
    <location>
        <begin position="149"/>
        <end position="210"/>
    </location>
</feature>
<evidence type="ECO:0000256" key="9">
    <source>
        <dbReference type="ARBA" id="ARBA00022842"/>
    </source>
</evidence>
<evidence type="ECO:0000256" key="5">
    <source>
        <dbReference type="ARBA" id="ARBA00022723"/>
    </source>
</evidence>
<keyword evidence="8" id="KW-0067">ATP-binding</keyword>
<dbReference type="RefSeq" id="WP_072325210.1">
    <property type="nucleotide sequence ID" value="NZ_FPJW01000002.1"/>
</dbReference>
<dbReference type="OrthoDB" id="9805698at2"/>
<dbReference type="GO" id="GO:0004810">
    <property type="term" value="F:CCA tRNA nucleotidyltransferase activity"/>
    <property type="evidence" value="ECO:0007669"/>
    <property type="project" value="InterPro"/>
</dbReference>
<dbReference type="Gene3D" id="3.30.460.10">
    <property type="entry name" value="Beta Polymerase, domain 2"/>
    <property type="match status" value="1"/>
</dbReference>
<protein>
    <submittedName>
        <fullName evidence="14">tRNA nucleotidyltransferase (CCA-adding enzyme)</fullName>
    </submittedName>
</protein>
<dbReference type="Proteomes" id="UP000182350">
    <property type="component" value="Unassembled WGS sequence"/>
</dbReference>
<dbReference type="InterPro" id="IPR002646">
    <property type="entry name" value="PolA_pol_head_dom"/>
</dbReference>
<keyword evidence="9" id="KW-0460">Magnesium</keyword>
<dbReference type="GO" id="GO:0003723">
    <property type="term" value="F:RNA binding"/>
    <property type="evidence" value="ECO:0007669"/>
    <property type="project" value="UniProtKB-KW"/>
</dbReference>
<feature type="domain" description="Poly A polymerase head" evidence="12">
    <location>
        <begin position="3"/>
        <end position="122"/>
    </location>
</feature>
<evidence type="ECO:0000256" key="7">
    <source>
        <dbReference type="ARBA" id="ARBA00022800"/>
    </source>
</evidence>
<dbReference type="SUPFAM" id="SSF81891">
    <property type="entry name" value="Poly A polymerase C-terminal region-like"/>
    <property type="match status" value="1"/>
</dbReference>
<dbReference type="Pfam" id="PF01743">
    <property type="entry name" value="PolyA_pol"/>
    <property type="match status" value="1"/>
</dbReference>
<dbReference type="InterPro" id="IPR012006">
    <property type="entry name" value="CCA_bact"/>
</dbReference>
<dbReference type="GO" id="GO:0042245">
    <property type="term" value="P:RNA repair"/>
    <property type="evidence" value="ECO:0007669"/>
    <property type="project" value="UniProtKB-KW"/>
</dbReference>
<name>A0A1K1VHH8_9GAMM</name>
<dbReference type="PANTHER" id="PTHR47545">
    <property type="entry name" value="MULTIFUNCTIONAL CCA PROTEIN"/>
    <property type="match status" value="1"/>
</dbReference>
<proteinExistence type="inferred from homology"/>
<gene>
    <name evidence="14" type="ORF">SAMN02745752_00990</name>
</gene>
<dbReference type="Gene3D" id="1.10.3090.10">
    <property type="entry name" value="cca-adding enzyme, domain 2"/>
    <property type="match status" value="1"/>
</dbReference>
<evidence type="ECO:0000259" key="12">
    <source>
        <dbReference type="Pfam" id="PF01743"/>
    </source>
</evidence>
<dbReference type="Pfam" id="PF12627">
    <property type="entry name" value="PolyA_pol_RNAbd"/>
    <property type="match status" value="1"/>
</dbReference>
<keyword evidence="7" id="KW-0692">RNA repair</keyword>
<evidence type="ECO:0000313" key="15">
    <source>
        <dbReference type="Proteomes" id="UP000182350"/>
    </source>
</evidence>
<dbReference type="CDD" id="cd05398">
    <property type="entry name" value="NT_ClassII-CCAase"/>
    <property type="match status" value="1"/>
</dbReference>
<comment type="cofactor">
    <cofactor evidence="1">
        <name>Mg(2+)</name>
        <dbReference type="ChEBI" id="CHEBI:18420"/>
    </cofactor>
</comment>
<keyword evidence="10 11" id="KW-0694">RNA-binding</keyword>
<keyword evidence="3" id="KW-0819">tRNA processing</keyword>
<dbReference type="InterPro" id="IPR032828">
    <property type="entry name" value="PolyA_RNA-bd"/>
</dbReference>
<dbReference type="GO" id="GO:0001680">
    <property type="term" value="P:tRNA 3'-terminal CCA addition"/>
    <property type="evidence" value="ECO:0007669"/>
    <property type="project" value="InterPro"/>
</dbReference>
<evidence type="ECO:0000256" key="1">
    <source>
        <dbReference type="ARBA" id="ARBA00001946"/>
    </source>
</evidence>
<evidence type="ECO:0000256" key="8">
    <source>
        <dbReference type="ARBA" id="ARBA00022840"/>
    </source>
</evidence>
<keyword evidence="2 11" id="KW-0808">Transferase</keyword>
<dbReference type="STRING" id="1122209.SAMN02745752_00990"/>
<dbReference type="InterPro" id="IPR043519">
    <property type="entry name" value="NT_sf"/>
</dbReference>
<evidence type="ECO:0000256" key="3">
    <source>
        <dbReference type="ARBA" id="ARBA00022694"/>
    </source>
</evidence>
<keyword evidence="4" id="KW-0548">Nucleotidyltransferase</keyword>
<sequence length="363" mass="40560">MQIYLVGGAVRDRLLGLPVHDRDWVVVGATPEAMQALGYRPVGRDFPVFLHPETGEEYALARTERKQGQGYRGFVVCADPSVTLEEDLQRRDLTINAMAENSEGVLIDPWGGQIDLQQRLLRAVSPAFAEDPLRVLRTARFAARFAELGFQVEAGTMQLMQQLVHIGEMQALTPERCWIELEKALQTPSPSVFFHVLQQVGALQVLWPGLFGHLQRQPGNLVWLDRLSHLQLTQKLALLGWQAEESFAADLYREIKMPQACFRQLQALLRAQGSEGLAGESAEAVMQLYDLLDAWRQPQLLETTLELLEALQQTPVRQSLVAWQSQLQGVSAAPLVAAGLKGPAVGEALHQQRLERLRQLIKS</sequence>
<evidence type="ECO:0000313" key="14">
    <source>
        <dbReference type="EMBL" id="SFX24633.1"/>
    </source>
</evidence>
<evidence type="ECO:0000256" key="4">
    <source>
        <dbReference type="ARBA" id="ARBA00022695"/>
    </source>
</evidence>
<evidence type="ECO:0000259" key="13">
    <source>
        <dbReference type="Pfam" id="PF12627"/>
    </source>
</evidence>
<dbReference type="EMBL" id="FPJW01000002">
    <property type="protein sequence ID" value="SFX24633.1"/>
    <property type="molecule type" value="Genomic_DNA"/>
</dbReference>
<dbReference type="PANTHER" id="PTHR47545:SF1">
    <property type="entry name" value="MULTIFUNCTIONAL CCA PROTEIN"/>
    <property type="match status" value="1"/>
</dbReference>
<dbReference type="AlphaFoldDB" id="A0A1K1VHH8"/>
<dbReference type="PIRSF" id="PIRSF000813">
    <property type="entry name" value="CCA_bact"/>
    <property type="match status" value="1"/>
</dbReference>
<dbReference type="InterPro" id="IPR050124">
    <property type="entry name" value="tRNA_CCA-adding_enzyme"/>
</dbReference>
<reference evidence="14 15" key="1">
    <citation type="submission" date="2016-11" db="EMBL/GenBank/DDBJ databases">
        <authorList>
            <person name="Jaros S."/>
            <person name="Januszkiewicz K."/>
            <person name="Wedrychowicz H."/>
        </authorList>
    </citation>
    <scope>NUCLEOTIDE SEQUENCE [LARGE SCALE GENOMIC DNA]</scope>
    <source>
        <strain evidence="14 15">DSM 21637</strain>
    </source>
</reference>
<evidence type="ECO:0000256" key="2">
    <source>
        <dbReference type="ARBA" id="ARBA00022679"/>
    </source>
</evidence>
<evidence type="ECO:0000256" key="11">
    <source>
        <dbReference type="RuleBase" id="RU003953"/>
    </source>
</evidence>
<dbReference type="GO" id="GO:0046872">
    <property type="term" value="F:metal ion binding"/>
    <property type="evidence" value="ECO:0007669"/>
    <property type="project" value="UniProtKB-KW"/>
</dbReference>
<organism evidence="14 15">
    <name type="scientific">Marinospirillum alkaliphilum DSM 21637</name>
    <dbReference type="NCBI Taxonomy" id="1122209"/>
    <lineage>
        <taxon>Bacteria</taxon>
        <taxon>Pseudomonadati</taxon>
        <taxon>Pseudomonadota</taxon>
        <taxon>Gammaproteobacteria</taxon>
        <taxon>Oceanospirillales</taxon>
        <taxon>Oceanospirillaceae</taxon>
        <taxon>Marinospirillum</taxon>
    </lineage>
</organism>
<accession>A0A1K1VHH8</accession>
<evidence type="ECO:0000256" key="6">
    <source>
        <dbReference type="ARBA" id="ARBA00022741"/>
    </source>
</evidence>
<dbReference type="SUPFAM" id="SSF81301">
    <property type="entry name" value="Nucleotidyltransferase"/>
    <property type="match status" value="1"/>
</dbReference>
<keyword evidence="5" id="KW-0479">Metal-binding</keyword>
<comment type="similarity">
    <text evidence="11">Belongs to the tRNA nucleotidyltransferase/poly(A) polymerase family.</text>
</comment>
<evidence type="ECO:0000256" key="10">
    <source>
        <dbReference type="ARBA" id="ARBA00022884"/>
    </source>
</evidence>
<keyword evidence="15" id="KW-1185">Reference proteome</keyword>